<name>A0ABS9E937_9HYPH</name>
<sequence>MFDRKKVLILYSPELVTSFVKDVISAISPDVVVYLEGIKKENREYADSYIELGLERVNFRNANNSIFFTLDTLSVPINCIVNSIPSSNKCVFIQHGSIKGAQWEIDSGLKRNFWRRLKKRIGISLKLTLATRGFGIRFMRERRIDVRLFDSVFLFIAEDAIFFESFEGELLIGKSEIARKIRSDVQGENILISQPFVEDEILSEEQYMHSVGVIIERYNISRIILHPKENGRKFSIYGESVNTSYFSEVDTLDVNAVYGFYSSVLEEIEGVPVIYIDLQTTKVARTKQPTEPVGRPYLMKVLKEKFQ</sequence>
<evidence type="ECO:0000313" key="2">
    <source>
        <dbReference type="Proteomes" id="UP001201217"/>
    </source>
</evidence>
<gene>
    <name evidence="1" type="ORF">L1I42_07925</name>
</gene>
<proteinExistence type="predicted"/>
<reference evidence="1 2" key="1">
    <citation type="submission" date="2022-01" db="EMBL/GenBank/DDBJ databases">
        <title>Maritalea mediterranea sp. nov., isolated from marine plastic residues from the Malva-rosa beach (Valencia, Spain).</title>
        <authorList>
            <person name="Vidal-Verdu A."/>
            <person name="Molina-Menor E."/>
            <person name="Pascual J."/>
            <person name="Pereto J."/>
            <person name="Porcar M."/>
        </authorList>
    </citation>
    <scope>NUCLEOTIDE SEQUENCE [LARGE SCALE GENOMIC DNA]</scope>
    <source>
        <strain evidence="1 2">P4.10X</strain>
    </source>
</reference>
<comment type="caution">
    <text evidence="1">The sequence shown here is derived from an EMBL/GenBank/DDBJ whole genome shotgun (WGS) entry which is preliminary data.</text>
</comment>
<organism evidence="1 2">
    <name type="scientific">Maritalea mediterranea</name>
    <dbReference type="NCBI Taxonomy" id="2909667"/>
    <lineage>
        <taxon>Bacteria</taxon>
        <taxon>Pseudomonadati</taxon>
        <taxon>Pseudomonadota</taxon>
        <taxon>Alphaproteobacteria</taxon>
        <taxon>Hyphomicrobiales</taxon>
        <taxon>Devosiaceae</taxon>
        <taxon>Maritalea</taxon>
    </lineage>
</organism>
<dbReference type="InterPro" id="IPR012477">
    <property type="entry name" value="Glyco_transf_52"/>
</dbReference>
<dbReference type="RefSeq" id="WP_236113936.1">
    <property type="nucleotide sequence ID" value="NZ_JAKGTI010000001.1"/>
</dbReference>
<dbReference type="EMBL" id="JAKGTI010000001">
    <property type="protein sequence ID" value="MCF4098414.1"/>
    <property type="molecule type" value="Genomic_DNA"/>
</dbReference>
<dbReference type="Pfam" id="PF07922">
    <property type="entry name" value="Glyco_transf_52"/>
    <property type="match status" value="1"/>
</dbReference>
<evidence type="ECO:0000313" key="1">
    <source>
        <dbReference type="EMBL" id="MCF4098414.1"/>
    </source>
</evidence>
<accession>A0ABS9E937</accession>
<dbReference type="Proteomes" id="UP001201217">
    <property type="component" value="Unassembled WGS sequence"/>
</dbReference>
<protein>
    <submittedName>
        <fullName evidence="1">Uncharacterized protein</fullName>
    </submittedName>
</protein>
<keyword evidence="2" id="KW-1185">Reference proteome</keyword>